<gene>
    <name evidence="2" type="ORF">SDRG_02851</name>
</gene>
<keyword evidence="3" id="KW-1185">Reference proteome</keyword>
<accession>T0S510</accession>
<dbReference type="EMBL" id="JH767137">
    <property type="protein sequence ID" value="EQC40203.1"/>
    <property type="molecule type" value="Genomic_DNA"/>
</dbReference>
<dbReference type="RefSeq" id="XP_008606677.1">
    <property type="nucleotide sequence ID" value="XM_008608455.1"/>
</dbReference>
<reference evidence="2 3" key="1">
    <citation type="submission" date="2012-04" db="EMBL/GenBank/DDBJ databases">
        <title>The Genome Sequence of Saprolegnia declina VS20.</title>
        <authorList>
            <consortium name="The Broad Institute Genome Sequencing Platform"/>
            <person name="Russ C."/>
            <person name="Nusbaum C."/>
            <person name="Tyler B."/>
            <person name="van West P."/>
            <person name="Dieguez-Uribeondo J."/>
            <person name="de Bruijn I."/>
            <person name="Tripathy S."/>
            <person name="Jiang R."/>
            <person name="Young S.K."/>
            <person name="Zeng Q."/>
            <person name="Gargeya S."/>
            <person name="Fitzgerald M."/>
            <person name="Haas B."/>
            <person name="Abouelleil A."/>
            <person name="Alvarado L."/>
            <person name="Arachchi H.M."/>
            <person name="Berlin A."/>
            <person name="Chapman S.B."/>
            <person name="Goldberg J."/>
            <person name="Griggs A."/>
            <person name="Gujja S."/>
            <person name="Hansen M."/>
            <person name="Howarth C."/>
            <person name="Imamovic A."/>
            <person name="Larimer J."/>
            <person name="McCowen C."/>
            <person name="Montmayeur A."/>
            <person name="Murphy C."/>
            <person name="Neiman D."/>
            <person name="Pearson M."/>
            <person name="Priest M."/>
            <person name="Roberts A."/>
            <person name="Saif S."/>
            <person name="Shea T."/>
            <person name="Sisk P."/>
            <person name="Sykes S."/>
            <person name="Wortman J."/>
            <person name="Nusbaum C."/>
            <person name="Birren B."/>
        </authorList>
    </citation>
    <scope>NUCLEOTIDE SEQUENCE [LARGE SCALE GENOMIC DNA]</scope>
    <source>
        <strain evidence="2 3">VS20</strain>
    </source>
</reference>
<dbReference type="AlphaFoldDB" id="T0S510"/>
<organism evidence="2 3">
    <name type="scientific">Saprolegnia diclina (strain VS20)</name>
    <dbReference type="NCBI Taxonomy" id="1156394"/>
    <lineage>
        <taxon>Eukaryota</taxon>
        <taxon>Sar</taxon>
        <taxon>Stramenopiles</taxon>
        <taxon>Oomycota</taxon>
        <taxon>Saprolegniomycetes</taxon>
        <taxon>Saprolegniales</taxon>
        <taxon>Saprolegniaceae</taxon>
        <taxon>Saprolegnia</taxon>
    </lineage>
</organism>
<dbReference type="GeneID" id="19943578"/>
<dbReference type="VEuPathDB" id="FungiDB:SDRG_02851"/>
<evidence type="ECO:0000313" key="2">
    <source>
        <dbReference type="EMBL" id="EQC40203.1"/>
    </source>
</evidence>
<dbReference type="Proteomes" id="UP000030762">
    <property type="component" value="Unassembled WGS sequence"/>
</dbReference>
<feature type="region of interest" description="Disordered" evidence="1">
    <location>
        <begin position="49"/>
        <end position="69"/>
    </location>
</feature>
<evidence type="ECO:0000313" key="3">
    <source>
        <dbReference type="Proteomes" id="UP000030762"/>
    </source>
</evidence>
<name>T0S510_SAPDV</name>
<evidence type="ECO:0000256" key="1">
    <source>
        <dbReference type="SAM" id="MobiDB-lite"/>
    </source>
</evidence>
<protein>
    <submittedName>
        <fullName evidence="2">Uncharacterized protein</fullName>
    </submittedName>
</protein>
<dbReference type="OrthoDB" id="73863at2759"/>
<proteinExistence type="predicted"/>
<sequence length="125" mass="14267">MSDDSQHHDQLCQYSYKPCPNLRTTKRNGSLHLLCEFHRQKANAVQNTYAANKKRARSSPAGALKAKRTRLTERVARPRSCEDDYMLAPHSLDNSLLGLFDPLECHASPSVELTIDEYILLHEIF</sequence>
<dbReference type="InParanoid" id="T0S510"/>